<sequence>MIYIPIRNTKTLLTHPFLIYEPNKEKWYNLIVTNHKEELHKCNSLLFLRSFMDYKKMLTETFGDVIISAKLTDTFGKTLEVVVDYRDLNKVEEISKKISTYLDEQEW</sequence>
<feature type="non-terminal residue" evidence="1">
    <location>
        <position position="107"/>
    </location>
</feature>
<reference evidence="2" key="1">
    <citation type="submission" date="2018-06" db="EMBL/GenBank/DDBJ databases">
        <authorList>
            <consortium name="Pathogen Informatics"/>
        </authorList>
    </citation>
    <scope>NUCLEOTIDE SEQUENCE [LARGE SCALE GENOMIC DNA]</scope>
    <source>
        <strain evidence="2">NCTC10132</strain>
    </source>
</reference>
<evidence type="ECO:0000313" key="1">
    <source>
        <dbReference type="EMBL" id="SYV96804.1"/>
    </source>
</evidence>
<evidence type="ECO:0000313" key="2">
    <source>
        <dbReference type="Proteomes" id="UP000257559"/>
    </source>
</evidence>
<protein>
    <submittedName>
        <fullName evidence="1">Uncharacterized protein</fullName>
    </submittedName>
</protein>
<accession>A0A3B0PTM3</accession>
<keyword evidence="2" id="KW-1185">Reference proteome</keyword>
<dbReference type="EMBL" id="LS991951">
    <property type="protein sequence ID" value="SYV96804.1"/>
    <property type="molecule type" value="Genomic_DNA"/>
</dbReference>
<dbReference type="AlphaFoldDB" id="A0A3B0PTM3"/>
<dbReference type="KEGG" id="medw:NCTC10132_00138"/>
<name>A0A3B0PTM3_9BACT</name>
<dbReference type="Proteomes" id="UP000257559">
    <property type="component" value="Chromosome"/>
</dbReference>
<gene>
    <name evidence="1" type="ORF">NCTC10132_00138</name>
</gene>
<organism evidence="1 2">
    <name type="scientific">Mycoplasmopsis edwardii</name>
    <dbReference type="NCBI Taxonomy" id="53558"/>
    <lineage>
        <taxon>Bacteria</taxon>
        <taxon>Bacillati</taxon>
        <taxon>Mycoplasmatota</taxon>
        <taxon>Mycoplasmoidales</taxon>
        <taxon>Metamycoplasmataceae</taxon>
        <taxon>Mycoplasmopsis</taxon>
    </lineage>
</organism>
<proteinExistence type="predicted"/>